<dbReference type="GO" id="GO:0008652">
    <property type="term" value="P:amino acid biosynthetic process"/>
    <property type="evidence" value="ECO:0007669"/>
    <property type="project" value="UniProtKB-KW"/>
</dbReference>
<dbReference type="InterPro" id="IPR041121">
    <property type="entry name" value="SDH_C"/>
</dbReference>
<comment type="caution">
    <text evidence="7">Lacks conserved residue(s) required for the propagation of feature annotation.</text>
</comment>
<feature type="binding site" evidence="7">
    <location>
        <position position="274"/>
    </location>
    <ligand>
        <name>NADP(+)</name>
        <dbReference type="ChEBI" id="CHEBI:58349"/>
    </ligand>
</feature>
<dbReference type="HOGENOM" id="CLU_044063_0_1_3"/>
<dbReference type="InterPro" id="IPR011342">
    <property type="entry name" value="Shikimate_DH"/>
</dbReference>
<dbReference type="GO" id="GO:0004764">
    <property type="term" value="F:shikimate 3-dehydrogenase (NADP+) activity"/>
    <property type="evidence" value="ECO:0007669"/>
    <property type="project" value="UniProtKB-UniRule"/>
</dbReference>
<comment type="function">
    <text evidence="7">Involved in the biosynthesis of the chorismate, which leads to the biosynthesis of aromatic amino acids. Catalyzes the reversible NADPH linked reduction of 3-dehydroshikimate (DHSA) to yield shikimate (SA).</text>
</comment>
<evidence type="ECO:0000313" key="10">
    <source>
        <dbReference type="EMBL" id="AFZ51252.1"/>
    </source>
</evidence>
<dbReference type="InterPro" id="IPR013708">
    <property type="entry name" value="Shikimate_DH-bd_N"/>
</dbReference>
<protein>
    <recommendedName>
        <fullName evidence="2 7">Shikimate dehydrogenase (NADP(+))</fullName>
        <shortName evidence="7">SDH</shortName>
        <ecNumber evidence="2 7">1.1.1.25</ecNumber>
    </recommendedName>
</protein>
<dbReference type="PANTHER" id="PTHR21089:SF1">
    <property type="entry name" value="BIFUNCTIONAL 3-DEHYDROQUINATE DEHYDRATASE_SHIKIMATE DEHYDROGENASE, CHLOROPLASTIC"/>
    <property type="match status" value="1"/>
</dbReference>
<evidence type="ECO:0000256" key="5">
    <source>
        <dbReference type="ARBA" id="ARBA00023002"/>
    </source>
</evidence>
<name>K9YXM9_DACS8</name>
<evidence type="ECO:0000313" key="11">
    <source>
        <dbReference type="Proteomes" id="UP000010482"/>
    </source>
</evidence>
<gene>
    <name evidence="7" type="primary">aroE</name>
    <name evidence="10" type="ORF">Dacsa_2674</name>
</gene>
<dbReference type="Pfam" id="PF08501">
    <property type="entry name" value="Shikimate_dh_N"/>
    <property type="match status" value="1"/>
</dbReference>
<dbReference type="Pfam" id="PF18317">
    <property type="entry name" value="SDH_C"/>
    <property type="match status" value="1"/>
</dbReference>
<dbReference type="SUPFAM" id="SSF53223">
    <property type="entry name" value="Aminoacid dehydrogenase-like, N-terminal domain"/>
    <property type="match status" value="1"/>
</dbReference>
<feature type="binding site" evidence="7">
    <location>
        <position position="128"/>
    </location>
    <ligand>
        <name>shikimate</name>
        <dbReference type="ChEBI" id="CHEBI:36208"/>
    </ligand>
</feature>
<keyword evidence="6 7" id="KW-0057">Aromatic amino acid biosynthesis</keyword>
<dbReference type="InterPro" id="IPR022893">
    <property type="entry name" value="Shikimate_DH_fam"/>
</dbReference>
<accession>K9YXM9</accession>
<feature type="binding site" evidence="7">
    <location>
        <begin position="41"/>
        <end position="43"/>
    </location>
    <ligand>
        <name>shikimate</name>
        <dbReference type="ChEBI" id="CHEBI:36208"/>
    </ligand>
</feature>
<evidence type="ECO:0000259" key="9">
    <source>
        <dbReference type="Pfam" id="PF18317"/>
    </source>
</evidence>
<dbReference type="Gene3D" id="3.40.50.720">
    <property type="entry name" value="NAD(P)-binding Rossmann-like Domain"/>
    <property type="match status" value="1"/>
</dbReference>
<dbReference type="EMBL" id="CP003944">
    <property type="protein sequence ID" value="AFZ51252.1"/>
    <property type="molecule type" value="Genomic_DNA"/>
</dbReference>
<dbReference type="InterPro" id="IPR036291">
    <property type="entry name" value="NAD(P)-bd_dom_sf"/>
</dbReference>
<keyword evidence="5 7" id="KW-0560">Oxidoreductase</keyword>
<comment type="pathway">
    <text evidence="1 7">Metabolic intermediate biosynthesis; chorismate biosynthesis; chorismate from D-erythrose 4-phosphate and phosphoenolpyruvate: step 4/7.</text>
</comment>
<dbReference type="GO" id="GO:0009423">
    <property type="term" value="P:chorismate biosynthetic process"/>
    <property type="evidence" value="ECO:0007669"/>
    <property type="project" value="UniProtKB-UniRule"/>
</dbReference>
<dbReference type="HAMAP" id="MF_00222">
    <property type="entry name" value="Shikimate_DH_AroE"/>
    <property type="match status" value="1"/>
</dbReference>
<feature type="domain" description="Shikimate dehydrogenase substrate binding N-terminal" evidence="8">
    <location>
        <begin position="33"/>
        <end position="115"/>
    </location>
</feature>
<feature type="binding site" evidence="7">
    <location>
        <position position="250"/>
    </location>
    <ligand>
        <name>NADP(+)</name>
        <dbReference type="ChEBI" id="CHEBI:58349"/>
    </ligand>
</feature>
<evidence type="ECO:0000256" key="2">
    <source>
        <dbReference type="ARBA" id="ARBA00012962"/>
    </source>
</evidence>
<dbReference type="UniPathway" id="UPA00053">
    <property type="reaction ID" value="UER00087"/>
</dbReference>
<feature type="binding site" evidence="7">
    <location>
        <position position="88"/>
    </location>
    <ligand>
        <name>shikimate</name>
        <dbReference type="ChEBI" id="CHEBI:36208"/>
    </ligand>
</feature>
<dbReference type="PANTHER" id="PTHR21089">
    <property type="entry name" value="SHIKIMATE DEHYDROGENASE"/>
    <property type="match status" value="1"/>
</dbReference>
<dbReference type="STRING" id="13035.Dacsa_2674"/>
<feature type="binding site" evidence="7">
    <location>
        <position position="281"/>
    </location>
    <ligand>
        <name>shikimate</name>
        <dbReference type="ChEBI" id="CHEBI:36208"/>
    </ligand>
</feature>
<dbReference type="Proteomes" id="UP000010482">
    <property type="component" value="Chromosome"/>
</dbReference>
<feature type="binding site" evidence="7">
    <location>
        <position position="252"/>
    </location>
    <ligand>
        <name>shikimate</name>
        <dbReference type="ChEBI" id="CHEBI:36208"/>
    </ligand>
</feature>
<feature type="binding site" evidence="7">
    <location>
        <begin position="152"/>
        <end position="156"/>
    </location>
    <ligand>
        <name>NADP(+)</name>
        <dbReference type="ChEBI" id="CHEBI:58349"/>
    </ligand>
</feature>
<feature type="domain" description="SDH C-terminal" evidence="9">
    <location>
        <begin position="274"/>
        <end position="303"/>
    </location>
</feature>
<dbReference type="EC" id="1.1.1.25" evidence="2 7"/>
<feature type="active site" description="Proton acceptor" evidence="7">
    <location>
        <position position="92"/>
    </location>
</feature>
<dbReference type="GO" id="GO:0005829">
    <property type="term" value="C:cytosol"/>
    <property type="evidence" value="ECO:0007669"/>
    <property type="project" value="TreeGrafter"/>
</dbReference>
<evidence type="ECO:0000256" key="6">
    <source>
        <dbReference type="ARBA" id="ARBA00023141"/>
    </source>
</evidence>
<organism evidence="10 11">
    <name type="scientific">Dactylococcopsis salina (strain PCC 8305)</name>
    <name type="common">Myxobactron salinum</name>
    <dbReference type="NCBI Taxonomy" id="13035"/>
    <lineage>
        <taxon>Bacteria</taxon>
        <taxon>Bacillati</taxon>
        <taxon>Cyanobacteriota</taxon>
        <taxon>Cyanophyceae</taxon>
        <taxon>Nodosilineales</taxon>
        <taxon>Cymatolegaceae</taxon>
        <taxon>Dactylococcopsis</taxon>
    </lineage>
</organism>
<dbReference type="GO" id="GO:0050661">
    <property type="term" value="F:NADP binding"/>
    <property type="evidence" value="ECO:0007669"/>
    <property type="project" value="InterPro"/>
</dbReference>
<dbReference type="NCBIfam" id="TIGR00507">
    <property type="entry name" value="aroE"/>
    <property type="match status" value="1"/>
</dbReference>
<reference evidence="10" key="1">
    <citation type="submission" date="2012-04" db="EMBL/GenBank/DDBJ databases">
        <title>Finished genome of Dactylococcopsis salina PCC 8305.</title>
        <authorList>
            <consortium name="US DOE Joint Genome Institute"/>
            <person name="Gugger M."/>
            <person name="Coursin T."/>
            <person name="Rippka R."/>
            <person name="Tandeau De Marsac N."/>
            <person name="Huntemann M."/>
            <person name="Wei C.-L."/>
            <person name="Han J."/>
            <person name="Detter J.C."/>
            <person name="Han C."/>
            <person name="Tapia R."/>
            <person name="Daligault H."/>
            <person name="Chen A."/>
            <person name="Krypides N."/>
            <person name="Mavromatis K."/>
            <person name="Markowitz V."/>
            <person name="Szeto E."/>
            <person name="Ivanova N."/>
            <person name="Ovchinnikova G."/>
            <person name="Pagani I."/>
            <person name="Pati A."/>
            <person name="Goodwin L."/>
            <person name="Peters L."/>
            <person name="Pitluck S."/>
            <person name="Woyke T."/>
            <person name="Kerfeld C."/>
        </authorList>
    </citation>
    <scope>NUCLEOTIDE SEQUENCE [LARGE SCALE GENOMIC DNA]</scope>
    <source>
        <strain evidence="10">PCC 8305</strain>
    </source>
</reference>
<dbReference type="NCBIfam" id="NF001314">
    <property type="entry name" value="PRK00258.2-2"/>
    <property type="match status" value="1"/>
</dbReference>
<dbReference type="PATRIC" id="fig|13035.3.peg.3051"/>
<comment type="catalytic activity">
    <reaction evidence="7">
        <text>shikimate + NADP(+) = 3-dehydroshikimate + NADPH + H(+)</text>
        <dbReference type="Rhea" id="RHEA:17737"/>
        <dbReference type="ChEBI" id="CHEBI:15378"/>
        <dbReference type="ChEBI" id="CHEBI:16630"/>
        <dbReference type="ChEBI" id="CHEBI:36208"/>
        <dbReference type="ChEBI" id="CHEBI:57783"/>
        <dbReference type="ChEBI" id="CHEBI:58349"/>
        <dbReference type="EC" id="1.1.1.25"/>
    </reaction>
</comment>
<feature type="binding site" evidence="7">
    <location>
        <position position="113"/>
    </location>
    <ligand>
        <name>shikimate</name>
        <dbReference type="ChEBI" id="CHEBI:36208"/>
    </ligand>
</feature>
<evidence type="ECO:0000256" key="7">
    <source>
        <dbReference type="HAMAP-Rule" id="MF_00222"/>
    </source>
</evidence>
<keyword evidence="3 7" id="KW-0028">Amino-acid biosynthesis</keyword>
<proteinExistence type="inferred from homology"/>
<dbReference type="eggNOG" id="COG0169">
    <property type="taxonomic scope" value="Bacteria"/>
</dbReference>
<dbReference type="InterPro" id="IPR046346">
    <property type="entry name" value="Aminoacid_DH-like_N_sf"/>
</dbReference>
<dbReference type="Gene3D" id="3.40.50.10860">
    <property type="entry name" value="Leucine Dehydrogenase, chain A, domain 1"/>
    <property type="match status" value="1"/>
</dbReference>
<evidence type="ECO:0000256" key="3">
    <source>
        <dbReference type="ARBA" id="ARBA00022605"/>
    </source>
</evidence>
<comment type="subunit">
    <text evidence="7">Homodimer.</text>
</comment>
<dbReference type="SUPFAM" id="SSF51735">
    <property type="entry name" value="NAD(P)-binding Rossmann-fold domains"/>
    <property type="match status" value="1"/>
</dbReference>
<evidence type="ECO:0000259" key="8">
    <source>
        <dbReference type="Pfam" id="PF08501"/>
    </source>
</evidence>
<evidence type="ECO:0000256" key="1">
    <source>
        <dbReference type="ARBA" id="ARBA00004871"/>
    </source>
</evidence>
<dbReference type="GO" id="GO:0009073">
    <property type="term" value="P:aromatic amino acid family biosynthetic process"/>
    <property type="evidence" value="ECO:0007669"/>
    <property type="project" value="UniProtKB-KW"/>
</dbReference>
<comment type="similarity">
    <text evidence="7">Belongs to the shikimate dehydrogenase family.</text>
</comment>
<sequence>MVLVNWAIVLLLGDDGCGKFEVMITGKTKLLGVIGDPVEHSLSPVMQNAALNELGLDYVYVPLPVKKGDLNRALAGFTAIDLVGFNATIPHKQAIIPLLDRITPEAQKVGAVNTVWRTEKGWEGTNTDVDGFIAPLIPLDRDWSQVMPVILGNGGAARAVIVGCEKLGCSKVAVVGRNREKLEQFQRSWEETGLKTEICPYSWQDLPNLLSQTQLLVNTTPIGMSPQIESSPVEATALKHLPNGAIVYDLIYTPRPTRFLQLAQQLGEYTTIDGLEMLIQQGAIALETWLEQPIPIEVMREALHSVITCQESTISYFTLQIFPKS</sequence>
<dbReference type="AlphaFoldDB" id="K9YXM9"/>
<keyword evidence="11" id="KW-1185">Reference proteome</keyword>
<dbReference type="GO" id="GO:0019632">
    <property type="term" value="P:shikimate metabolic process"/>
    <property type="evidence" value="ECO:0007669"/>
    <property type="project" value="InterPro"/>
</dbReference>
<dbReference type="CDD" id="cd01065">
    <property type="entry name" value="NAD_bind_Shikimate_DH"/>
    <property type="match status" value="1"/>
</dbReference>
<keyword evidence="4 7" id="KW-0521">NADP</keyword>
<dbReference type="KEGG" id="dsl:Dacsa_2674"/>
<evidence type="ECO:0000256" key="4">
    <source>
        <dbReference type="ARBA" id="ARBA00022857"/>
    </source>
</evidence>